<dbReference type="eggNOG" id="COG1228">
    <property type="taxonomic scope" value="Bacteria"/>
</dbReference>
<dbReference type="AlphaFoldDB" id="U5QLA6"/>
<evidence type="ECO:0000313" key="3">
    <source>
        <dbReference type="EMBL" id="AGY59668.1"/>
    </source>
</evidence>
<dbReference type="STRING" id="1183438.GKIL_3422"/>
<dbReference type="PANTHER" id="PTHR43135:SF3">
    <property type="entry name" value="ALPHA-D-RIBOSE 1-METHYLPHOSPHONATE 5-TRIPHOSPHATE DIPHOSPHATASE"/>
    <property type="match status" value="1"/>
</dbReference>
<dbReference type="KEGG" id="glj:GKIL_3422"/>
<dbReference type="GO" id="GO:0016810">
    <property type="term" value="F:hydrolase activity, acting on carbon-nitrogen (but not peptide) bonds"/>
    <property type="evidence" value="ECO:0007669"/>
    <property type="project" value="InterPro"/>
</dbReference>
<protein>
    <submittedName>
        <fullName evidence="3">Amidohydrolase</fullName>
    </submittedName>
</protein>
<evidence type="ECO:0000256" key="1">
    <source>
        <dbReference type="SAM" id="SignalP"/>
    </source>
</evidence>
<dbReference type="Proteomes" id="UP000017396">
    <property type="component" value="Chromosome"/>
</dbReference>
<feature type="signal peptide" evidence="1">
    <location>
        <begin position="1"/>
        <end position="25"/>
    </location>
</feature>
<dbReference type="SUPFAM" id="SSF51556">
    <property type="entry name" value="Metallo-dependent hydrolases"/>
    <property type="match status" value="1"/>
</dbReference>
<dbReference type="SUPFAM" id="SSF51338">
    <property type="entry name" value="Composite domain of metallo-dependent hydrolases"/>
    <property type="match status" value="1"/>
</dbReference>
<dbReference type="Gene3D" id="3.20.20.140">
    <property type="entry name" value="Metal-dependent hydrolases"/>
    <property type="match status" value="1"/>
</dbReference>
<dbReference type="InterPro" id="IPR051781">
    <property type="entry name" value="Metallo-dep_Hydrolase"/>
</dbReference>
<keyword evidence="3" id="KW-0378">Hydrolase</keyword>
<accession>U5QLA6</accession>
<keyword evidence="4" id="KW-1185">Reference proteome</keyword>
<proteinExistence type="predicted"/>
<dbReference type="InterPro" id="IPR006680">
    <property type="entry name" value="Amidohydro-rel"/>
</dbReference>
<dbReference type="PATRIC" id="fig|1183438.3.peg.3360"/>
<evidence type="ECO:0000259" key="2">
    <source>
        <dbReference type="Pfam" id="PF01979"/>
    </source>
</evidence>
<dbReference type="PANTHER" id="PTHR43135">
    <property type="entry name" value="ALPHA-D-RIBOSE 1-METHYLPHOSPHONATE 5-TRIPHOSPHATE DIPHOSPHATASE"/>
    <property type="match status" value="1"/>
</dbReference>
<dbReference type="Pfam" id="PF01979">
    <property type="entry name" value="Amidohydro_1"/>
    <property type="match status" value="1"/>
</dbReference>
<name>U5QLA6_GLOK1</name>
<evidence type="ECO:0000313" key="4">
    <source>
        <dbReference type="Proteomes" id="UP000017396"/>
    </source>
</evidence>
<dbReference type="InterPro" id="IPR057744">
    <property type="entry name" value="OTAase-like"/>
</dbReference>
<dbReference type="InterPro" id="IPR011059">
    <property type="entry name" value="Metal-dep_hydrolase_composite"/>
</dbReference>
<reference evidence="3 4" key="1">
    <citation type="journal article" date="2013" name="PLoS ONE">
        <title>Cultivation and Complete Genome Sequencing of Gloeobacter kilaueensis sp. nov., from a Lava Cave in Kilauea Caldera, Hawai'i.</title>
        <authorList>
            <person name="Saw J.H."/>
            <person name="Schatz M."/>
            <person name="Brown M.V."/>
            <person name="Kunkel D.D."/>
            <person name="Foster J.S."/>
            <person name="Shick H."/>
            <person name="Christensen S."/>
            <person name="Hou S."/>
            <person name="Wan X."/>
            <person name="Donachie S.P."/>
        </authorList>
    </citation>
    <scope>NUCLEOTIDE SEQUENCE [LARGE SCALE GENOMIC DNA]</scope>
    <source>
        <strain evidence="4">JS</strain>
    </source>
</reference>
<feature type="domain" description="Amidohydrolase-related" evidence="2">
    <location>
        <begin position="79"/>
        <end position="428"/>
    </location>
</feature>
<dbReference type="HOGENOM" id="CLU_023620_2_2_3"/>
<organism evidence="3 4">
    <name type="scientific">Gloeobacter kilaueensis (strain ATCC BAA-2537 / CCAP 1431/1 / ULC 316 / JS1)</name>
    <dbReference type="NCBI Taxonomy" id="1183438"/>
    <lineage>
        <taxon>Bacteria</taxon>
        <taxon>Bacillati</taxon>
        <taxon>Cyanobacteriota</taxon>
        <taxon>Cyanophyceae</taxon>
        <taxon>Gloeobacterales</taxon>
        <taxon>Gloeobacteraceae</taxon>
        <taxon>Gloeobacter</taxon>
    </lineage>
</organism>
<gene>
    <name evidence="3" type="ORF">GKIL_3422</name>
</gene>
<dbReference type="EMBL" id="CP003587">
    <property type="protein sequence ID" value="AGY59668.1"/>
    <property type="molecule type" value="Genomic_DNA"/>
</dbReference>
<dbReference type="Gene3D" id="2.30.40.10">
    <property type="entry name" value="Urease, subunit C, domain 1"/>
    <property type="match status" value="1"/>
</dbReference>
<dbReference type="CDD" id="cd01299">
    <property type="entry name" value="Met_dep_hydrolase_A"/>
    <property type="match status" value="1"/>
</dbReference>
<keyword evidence="1" id="KW-0732">Signal</keyword>
<sequence length="442" mass="46052">MSLFRLFTGLGALLGVVGGAVAASAAPVALKAARLFDGKSDALLSNAVVLVEGRKIVEVGSNLAIPPGATVIDLGNATLSPGFIDAHTHLSGEASDDYKQDFIDGFRRQIPEQAYYAASYAKKVLEAGFTTVRDVGSQDFIDVSLRNAIARGLVPGPRMLVAVHAIGATGGHCDTTGLRFNVLGKESDYKEGVANGPDQIREAVRFQVKYGADVIKTCASGGVLSLADEVDTPQLTLAEMTALVDEAHRLRKKVAAHCHGDRAAKEAIEAGVDSIEHGSFLKDDTLALMKQKGVYLVPTLLAGEWTGGKADKFPPEIAAKAKAALAARSSMFRHAVAMGVKIGLGTDSAVSPHGLNAREFGLMTGLGMKPIDALKAATSVDADLLGIASQVGTLEKGKLADLVAVPGNPTADITATEKVFFVMKEGQVIKNTRQSGLAAAPQ</sequence>
<dbReference type="RefSeq" id="WP_023174963.1">
    <property type="nucleotide sequence ID" value="NC_022600.1"/>
</dbReference>
<feature type="chain" id="PRO_5004664163" evidence="1">
    <location>
        <begin position="26"/>
        <end position="442"/>
    </location>
</feature>
<dbReference type="InterPro" id="IPR032466">
    <property type="entry name" value="Metal_Hydrolase"/>
</dbReference>